<proteinExistence type="predicted"/>
<feature type="region of interest" description="Disordered" evidence="5">
    <location>
        <begin position="340"/>
        <end position="396"/>
    </location>
</feature>
<feature type="region of interest" description="Disordered" evidence="5">
    <location>
        <begin position="183"/>
        <end position="207"/>
    </location>
</feature>
<feature type="compositionally biased region" description="Basic and acidic residues" evidence="5">
    <location>
        <begin position="378"/>
        <end position="387"/>
    </location>
</feature>
<feature type="compositionally biased region" description="Low complexity" evidence="5">
    <location>
        <begin position="186"/>
        <end position="206"/>
    </location>
</feature>
<sequence length="396" mass="42525">MAARALLLLCLLAIGASARSRNITVDDDFPGTDEASVTYSPAGSWYEGQTCASCIAQPDKNTVYNGTWHHTTDDSTIDTQDTIMTIQFTGTAVYVYCVIANSISVNAGTTANYDFTLDGEGAGTYHHDEENTTSYYYNVPVFAVTDLDNTSHELVVNVNGGAGVVGSSLMLFDYFTYTHEDEGPRSSSVAPSSTASTSETAQADSTKSSNIGAIVGGVVGGVGGIAVLGALLFFFMRRRKNNNSGFIDSSDEHESSKNYVTAVPYTTPYQDTPLATPAMDMTAAPRKSRLPVSVAYSPPSDAISSWAPSPSATSASRSSKAQMELDMRVRDMEAQYTTLQDETHHVGPAEGSSSSPMEEALRRQMEEMQAEIASLRHQQQEMLHERSAPPPGYNDV</sequence>
<evidence type="ECO:0000313" key="8">
    <source>
        <dbReference type="EMBL" id="TRM69999.1"/>
    </source>
</evidence>
<keyword evidence="7" id="KW-0732">Signal</keyword>
<keyword evidence="2 6" id="KW-0812">Transmembrane</keyword>
<comment type="caution">
    <text evidence="8">The sequence shown here is derived from an EMBL/GenBank/DDBJ whole genome shotgun (WGS) entry which is preliminary data.</text>
</comment>
<feature type="chain" id="PRO_5022142652" description="Mid2 domain-containing protein" evidence="7">
    <location>
        <begin position="19"/>
        <end position="396"/>
    </location>
</feature>
<dbReference type="Gene3D" id="2.60.120.260">
    <property type="entry name" value="Galactose-binding domain-like"/>
    <property type="match status" value="1"/>
</dbReference>
<feature type="signal peptide" evidence="7">
    <location>
        <begin position="1"/>
        <end position="18"/>
    </location>
</feature>
<dbReference type="Proteomes" id="UP000320762">
    <property type="component" value="Unassembled WGS sequence"/>
</dbReference>
<dbReference type="STRING" id="97359.A0A550CYY0"/>
<dbReference type="OrthoDB" id="2758521at2759"/>
<evidence type="ECO:0000256" key="4">
    <source>
        <dbReference type="ARBA" id="ARBA00023136"/>
    </source>
</evidence>
<accession>A0A550CYY0</accession>
<keyword evidence="4 6" id="KW-0472">Membrane</keyword>
<evidence type="ECO:0008006" key="10">
    <source>
        <dbReference type="Google" id="ProtNLM"/>
    </source>
</evidence>
<keyword evidence="3 6" id="KW-1133">Transmembrane helix</keyword>
<evidence type="ECO:0000256" key="3">
    <source>
        <dbReference type="ARBA" id="ARBA00022989"/>
    </source>
</evidence>
<evidence type="ECO:0000256" key="2">
    <source>
        <dbReference type="ARBA" id="ARBA00022692"/>
    </source>
</evidence>
<feature type="transmembrane region" description="Helical" evidence="6">
    <location>
        <begin position="211"/>
        <end position="235"/>
    </location>
</feature>
<dbReference type="PANTHER" id="PTHR15549">
    <property type="entry name" value="PAIRED IMMUNOGLOBULIN-LIKE TYPE 2 RECEPTOR"/>
    <property type="match status" value="1"/>
</dbReference>
<evidence type="ECO:0000256" key="5">
    <source>
        <dbReference type="SAM" id="MobiDB-lite"/>
    </source>
</evidence>
<dbReference type="GO" id="GO:0016020">
    <property type="term" value="C:membrane"/>
    <property type="evidence" value="ECO:0007669"/>
    <property type="project" value="UniProtKB-SubCell"/>
</dbReference>
<dbReference type="EMBL" id="VDMD01000001">
    <property type="protein sequence ID" value="TRM69999.1"/>
    <property type="molecule type" value="Genomic_DNA"/>
</dbReference>
<keyword evidence="9" id="KW-1185">Reference proteome</keyword>
<comment type="subcellular location">
    <subcellularLocation>
        <location evidence="1">Membrane</location>
        <topology evidence="1">Single-pass membrane protein</topology>
    </subcellularLocation>
</comment>
<dbReference type="AlphaFoldDB" id="A0A550CYY0"/>
<organism evidence="8 9">
    <name type="scientific">Schizophyllum amplum</name>
    <dbReference type="NCBI Taxonomy" id="97359"/>
    <lineage>
        <taxon>Eukaryota</taxon>
        <taxon>Fungi</taxon>
        <taxon>Dikarya</taxon>
        <taxon>Basidiomycota</taxon>
        <taxon>Agaricomycotina</taxon>
        <taxon>Agaricomycetes</taxon>
        <taxon>Agaricomycetidae</taxon>
        <taxon>Agaricales</taxon>
        <taxon>Schizophyllaceae</taxon>
        <taxon>Schizophyllum</taxon>
    </lineage>
</organism>
<evidence type="ECO:0000256" key="6">
    <source>
        <dbReference type="SAM" id="Phobius"/>
    </source>
</evidence>
<dbReference type="InterPro" id="IPR051694">
    <property type="entry name" value="Immunoregulatory_rcpt-like"/>
</dbReference>
<evidence type="ECO:0000256" key="1">
    <source>
        <dbReference type="ARBA" id="ARBA00004167"/>
    </source>
</evidence>
<feature type="region of interest" description="Disordered" evidence="5">
    <location>
        <begin position="299"/>
        <end position="321"/>
    </location>
</feature>
<evidence type="ECO:0000313" key="9">
    <source>
        <dbReference type="Proteomes" id="UP000320762"/>
    </source>
</evidence>
<gene>
    <name evidence="8" type="ORF">BD626DRAFT_21739</name>
</gene>
<reference evidence="8 9" key="1">
    <citation type="journal article" date="2019" name="New Phytol.">
        <title>Comparative genomics reveals unique wood-decay strategies and fruiting body development in the Schizophyllaceae.</title>
        <authorList>
            <person name="Almasi E."/>
            <person name="Sahu N."/>
            <person name="Krizsan K."/>
            <person name="Balint B."/>
            <person name="Kovacs G.M."/>
            <person name="Kiss B."/>
            <person name="Cseklye J."/>
            <person name="Drula E."/>
            <person name="Henrissat B."/>
            <person name="Nagy I."/>
            <person name="Chovatia M."/>
            <person name="Adam C."/>
            <person name="LaButti K."/>
            <person name="Lipzen A."/>
            <person name="Riley R."/>
            <person name="Grigoriev I.V."/>
            <person name="Nagy L.G."/>
        </authorList>
    </citation>
    <scope>NUCLEOTIDE SEQUENCE [LARGE SCALE GENOMIC DNA]</scope>
    <source>
        <strain evidence="8 9">NL-1724</strain>
    </source>
</reference>
<dbReference type="GO" id="GO:0071944">
    <property type="term" value="C:cell periphery"/>
    <property type="evidence" value="ECO:0007669"/>
    <property type="project" value="UniProtKB-ARBA"/>
</dbReference>
<evidence type="ECO:0000256" key="7">
    <source>
        <dbReference type="SAM" id="SignalP"/>
    </source>
</evidence>
<dbReference type="PANTHER" id="PTHR15549:SF27">
    <property type="entry name" value="CHITIN-BINDING TYPE-1 DOMAIN-CONTAINING PROTEIN"/>
    <property type="match status" value="1"/>
</dbReference>
<feature type="compositionally biased region" description="Low complexity" evidence="5">
    <location>
        <begin position="299"/>
        <end position="319"/>
    </location>
</feature>
<name>A0A550CYY0_9AGAR</name>
<protein>
    <recommendedName>
        <fullName evidence="10">Mid2 domain-containing protein</fullName>
    </recommendedName>
</protein>